<dbReference type="Proteomes" id="UP000010478">
    <property type="component" value="Chromosome"/>
</dbReference>
<evidence type="ECO:0000313" key="2">
    <source>
        <dbReference type="EMBL" id="AFZ10425.1"/>
    </source>
</evidence>
<sequence>MFPSILINQTHEVINQMGIQLKKGERFNLSKTTPSLTKVAIALGWEIASELNFSDSNQQSCDIDASVFALGSDGKIPDERYFVFYNNSQSPDGAIAHSGDNQTGQTQGDDETIYVDLGKVTAAVEEMVFVVTIHDAQAKHQNFSQIRNAFIRLYDRATDSELARYDLTEGFSEETAVEFGRLYKKDAAWRFQAVGQGYKAGLQSFVEKYHSEIQPQEKPAKRTVELPKLPVIEDSHKSQKAIALDKKLEEKAPHIFNLAKKADISLKKANLTNHDAQVALCLDISASMSSLYSSGKIQRLAEKILALGCRFDDNGSIDIFLFGVNPHNPGEMSIDNFSNFIHHILQQYPLEGGTYYGKVMKEIRNFYFPDGRGSRRYAPIKADRPVYVMFVTDGETADESESKQQLQWSSREPIFWQFMAIGKSQKDVKSKGVRGWLARAAASDFSFLEQLDEMGDRYLDNADFFSLEDPEHIADEELYDLLTAEYPNWVKSARIKNLLP</sequence>
<dbReference type="InterPro" id="IPR036465">
    <property type="entry name" value="vWFA_dom_sf"/>
</dbReference>
<dbReference type="PANTHER" id="PTHR32097:SF17">
    <property type="entry name" value="CAMP-BINDING PROTEIN 1-RELATED"/>
    <property type="match status" value="1"/>
</dbReference>
<dbReference type="InterPro" id="IPR002035">
    <property type="entry name" value="VWF_A"/>
</dbReference>
<dbReference type="PROSITE" id="PS50234">
    <property type="entry name" value="VWFA"/>
    <property type="match status" value="1"/>
</dbReference>
<protein>
    <submittedName>
        <fullName evidence="2">Stress protein</fullName>
    </submittedName>
</protein>
<dbReference type="KEGG" id="oni:Osc7112_6249"/>
<proteinExistence type="predicted"/>
<dbReference type="EMBL" id="CP003614">
    <property type="protein sequence ID" value="AFZ10425.1"/>
    <property type="molecule type" value="Genomic_DNA"/>
</dbReference>
<dbReference type="STRING" id="179408.Osc7112_6249"/>
<keyword evidence="3" id="KW-1185">Reference proteome</keyword>
<dbReference type="Gene3D" id="3.40.50.410">
    <property type="entry name" value="von Willebrand factor, type A domain"/>
    <property type="match status" value="1"/>
</dbReference>
<accession>K9VT59</accession>
<dbReference type="Gene3D" id="2.60.60.30">
    <property type="entry name" value="sav2460 like domains"/>
    <property type="match status" value="1"/>
</dbReference>
<dbReference type="InterPro" id="IPR019303">
    <property type="entry name" value="vWA_TerF_C"/>
</dbReference>
<dbReference type="PANTHER" id="PTHR32097">
    <property type="entry name" value="CAMP-BINDING PROTEIN 1-RELATED"/>
    <property type="match status" value="1"/>
</dbReference>
<dbReference type="InterPro" id="IPR003325">
    <property type="entry name" value="TerD"/>
</dbReference>
<dbReference type="OrthoDB" id="4123258at2"/>
<dbReference type="InterPro" id="IPR051324">
    <property type="entry name" value="Stress/Tellurium_Resist"/>
</dbReference>
<dbReference type="AlphaFoldDB" id="K9VT59"/>
<name>K9VT59_9CYAN</name>
<dbReference type="HOGENOM" id="CLU_030559_0_0_3"/>
<dbReference type="PATRIC" id="fig|179408.3.peg.7775"/>
<dbReference type="eggNOG" id="COG2310">
    <property type="taxonomic scope" value="Bacteria"/>
</dbReference>
<dbReference type="CDD" id="cd06974">
    <property type="entry name" value="TerD_like"/>
    <property type="match status" value="1"/>
</dbReference>
<evidence type="ECO:0000313" key="3">
    <source>
        <dbReference type="Proteomes" id="UP000010478"/>
    </source>
</evidence>
<dbReference type="Pfam" id="PF10138">
    <property type="entry name" value="vWA-TerF-like"/>
    <property type="match status" value="1"/>
</dbReference>
<evidence type="ECO:0000259" key="1">
    <source>
        <dbReference type="PROSITE" id="PS50234"/>
    </source>
</evidence>
<dbReference type="SUPFAM" id="SSF53300">
    <property type="entry name" value="vWA-like"/>
    <property type="match status" value="1"/>
</dbReference>
<gene>
    <name evidence="2" type="ORF">Osc7112_6249</name>
</gene>
<dbReference type="Pfam" id="PF02342">
    <property type="entry name" value="TerD"/>
    <property type="match status" value="1"/>
</dbReference>
<organism evidence="2 3">
    <name type="scientific">Phormidium nigroviride PCC 7112</name>
    <dbReference type="NCBI Taxonomy" id="179408"/>
    <lineage>
        <taxon>Bacteria</taxon>
        <taxon>Bacillati</taxon>
        <taxon>Cyanobacteriota</taxon>
        <taxon>Cyanophyceae</taxon>
        <taxon>Oscillatoriophycideae</taxon>
        <taxon>Oscillatoriales</taxon>
        <taxon>Oscillatoriaceae</taxon>
        <taxon>Phormidium</taxon>
    </lineage>
</organism>
<feature type="domain" description="VWFA" evidence="1">
    <location>
        <begin position="277"/>
        <end position="482"/>
    </location>
</feature>
<reference evidence="2 3" key="1">
    <citation type="submission" date="2012-05" db="EMBL/GenBank/DDBJ databases">
        <title>Finished chromosome of genome of Oscillatoria sp. PCC 7112.</title>
        <authorList>
            <consortium name="US DOE Joint Genome Institute"/>
            <person name="Gugger M."/>
            <person name="Coursin T."/>
            <person name="Rippka R."/>
            <person name="Tandeau De Marsac N."/>
            <person name="Huntemann M."/>
            <person name="Wei C.-L."/>
            <person name="Han J."/>
            <person name="Detter J.C."/>
            <person name="Han C."/>
            <person name="Tapia R."/>
            <person name="Davenport K."/>
            <person name="Daligault H."/>
            <person name="Erkkila T."/>
            <person name="Gu W."/>
            <person name="Munk A.C.C."/>
            <person name="Teshima H."/>
            <person name="Xu Y."/>
            <person name="Chain P."/>
            <person name="Chen A."/>
            <person name="Krypides N."/>
            <person name="Mavromatis K."/>
            <person name="Markowitz V."/>
            <person name="Szeto E."/>
            <person name="Ivanova N."/>
            <person name="Mikhailova N."/>
            <person name="Ovchinnikova G."/>
            <person name="Pagani I."/>
            <person name="Pati A."/>
            <person name="Goodwin L."/>
            <person name="Peters L."/>
            <person name="Pitluck S."/>
            <person name="Woyke T."/>
            <person name="Kerfeld C."/>
        </authorList>
    </citation>
    <scope>NUCLEOTIDE SEQUENCE [LARGE SCALE GENOMIC DNA]</scope>
    <source>
        <strain evidence="2 3">PCC 7112</strain>
    </source>
</reference>